<dbReference type="InterPro" id="IPR052954">
    <property type="entry name" value="GPCR-Ligand_Int"/>
</dbReference>
<organism evidence="7 8">
    <name type="scientific">Rotaria magnacalcarata</name>
    <dbReference type="NCBI Taxonomy" id="392030"/>
    <lineage>
        <taxon>Eukaryota</taxon>
        <taxon>Metazoa</taxon>
        <taxon>Spiralia</taxon>
        <taxon>Gnathifera</taxon>
        <taxon>Rotifera</taxon>
        <taxon>Eurotatoria</taxon>
        <taxon>Bdelloidea</taxon>
        <taxon>Philodinida</taxon>
        <taxon>Philodinidae</taxon>
        <taxon>Rotaria</taxon>
    </lineage>
</organism>
<evidence type="ECO:0000256" key="1">
    <source>
        <dbReference type="ARBA" id="ARBA00004370"/>
    </source>
</evidence>
<dbReference type="SUPFAM" id="SSF81321">
    <property type="entry name" value="Family A G protein-coupled receptor-like"/>
    <property type="match status" value="1"/>
</dbReference>
<dbReference type="Gene3D" id="1.20.1070.10">
    <property type="entry name" value="Rhodopsin 7-helix transmembrane proteins"/>
    <property type="match status" value="1"/>
</dbReference>
<evidence type="ECO:0000259" key="6">
    <source>
        <dbReference type="PROSITE" id="PS50262"/>
    </source>
</evidence>
<evidence type="ECO:0000313" key="7">
    <source>
        <dbReference type="EMBL" id="CAF4799569.1"/>
    </source>
</evidence>
<dbReference type="GO" id="GO:0016020">
    <property type="term" value="C:membrane"/>
    <property type="evidence" value="ECO:0007669"/>
    <property type="project" value="UniProtKB-SubCell"/>
</dbReference>
<gene>
    <name evidence="7" type="ORF">SMN809_LOCUS47118</name>
</gene>
<evidence type="ECO:0000256" key="2">
    <source>
        <dbReference type="ARBA" id="ARBA00022692"/>
    </source>
</evidence>
<dbReference type="AlphaFoldDB" id="A0A8S3BPA2"/>
<feature type="transmembrane region" description="Helical" evidence="5">
    <location>
        <begin position="113"/>
        <end position="138"/>
    </location>
</feature>
<dbReference type="PROSITE" id="PS50262">
    <property type="entry name" value="G_PROTEIN_RECEP_F1_2"/>
    <property type="match status" value="1"/>
</dbReference>
<feature type="domain" description="G-protein coupled receptors family 1 profile" evidence="6">
    <location>
        <begin position="1"/>
        <end position="174"/>
    </location>
</feature>
<protein>
    <recommendedName>
        <fullName evidence="6">G-protein coupled receptors family 1 profile domain-containing protein</fullName>
    </recommendedName>
</protein>
<evidence type="ECO:0000256" key="3">
    <source>
        <dbReference type="ARBA" id="ARBA00022989"/>
    </source>
</evidence>
<feature type="transmembrane region" description="Helical" evidence="5">
    <location>
        <begin position="7"/>
        <end position="24"/>
    </location>
</feature>
<reference evidence="7" key="1">
    <citation type="submission" date="2021-02" db="EMBL/GenBank/DDBJ databases">
        <authorList>
            <person name="Nowell W R."/>
        </authorList>
    </citation>
    <scope>NUCLEOTIDE SEQUENCE</scope>
</reference>
<keyword evidence="3 5" id="KW-1133">Transmembrane helix</keyword>
<accession>A0A8S3BPA2</accession>
<dbReference type="EMBL" id="CAJOBI010148303">
    <property type="protein sequence ID" value="CAF4799569.1"/>
    <property type="molecule type" value="Genomic_DNA"/>
</dbReference>
<dbReference type="PANTHER" id="PTHR46641">
    <property type="entry name" value="FMRFAMIDE RECEPTOR-RELATED"/>
    <property type="match status" value="1"/>
</dbReference>
<name>A0A8S3BPA2_9BILA</name>
<proteinExistence type="predicted"/>
<evidence type="ECO:0000313" key="8">
    <source>
        <dbReference type="Proteomes" id="UP000676336"/>
    </source>
</evidence>
<keyword evidence="2 5" id="KW-0812">Transmembrane</keyword>
<comment type="subcellular location">
    <subcellularLocation>
        <location evidence="1">Membrane</location>
    </subcellularLocation>
</comment>
<sequence>MKIARHITFFIYVVGVFYAVPLMFEYESHEEIVLTELFFTDHSKKFYRYKLSVFGKNFIFRWIYVLINALGVYLIPLTTIIILNRKLLLSIRLLERRSAEYNAPLPTKQGVTIMLLATTIMLLVFRSPSAIISVMWLVSAKMFINEKAPFRLRKFHSIANLCATLNAATTFIMFIIYGTKFRSEFTHVYCCGSNKIERKQNSNETQQEQQIKNLISHNSIDNELDINNQMNVSLSKSSNRKLFPGINQSRDSTANPSLPFLKILKIQRRKQQYSCEQECDLMYQTNKQ</sequence>
<evidence type="ECO:0000256" key="5">
    <source>
        <dbReference type="SAM" id="Phobius"/>
    </source>
</evidence>
<dbReference type="InterPro" id="IPR017452">
    <property type="entry name" value="GPCR_Rhodpsn_7TM"/>
</dbReference>
<feature type="transmembrane region" description="Helical" evidence="5">
    <location>
        <begin position="158"/>
        <end position="177"/>
    </location>
</feature>
<dbReference type="Proteomes" id="UP000676336">
    <property type="component" value="Unassembled WGS sequence"/>
</dbReference>
<evidence type="ECO:0000256" key="4">
    <source>
        <dbReference type="ARBA" id="ARBA00023136"/>
    </source>
</evidence>
<comment type="caution">
    <text evidence="7">The sequence shown here is derived from an EMBL/GenBank/DDBJ whole genome shotgun (WGS) entry which is preliminary data.</text>
</comment>
<feature type="transmembrane region" description="Helical" evidence="5">
    <location>
        <begin position="59"/>
        <end position="83"/>
    </location>
</feature>
<keyword evidence="4 5" id="KW-0472">Membrane</keyword>
<dbReference type="PANTHER" id="PTHR46641:SF2">
    <property type="entry name" value="FMRFAMIDE RECEPTOR"/>
    <property type="match status" value="1"/>
</dbReference>